<evidence type="ECO:0000313" key="2">
    <source>
        <dbReference type="Proteomes" id="UP000006428"/>
    </source>
</evidence>
<dbReference type="Proteomes" id="UP000006428">
    <property type="component" value="Unassembled WGS sequence"/>
</dbReference>
<evidence type="ECO:0000313" key="1">
    <source>
        <dbReference type="EMBL" id="EHI54338.1"/>
    </source>
</evidence>
<accession>A0ABN0E595</accession>
<organism evidence="1 2">
    <name type="scientific">Aeromonas salmonicida subsp. salmonicida 01-B526</name>
    <dbReference type="NCBI Taxonomy" id="1076135"/>
    <lineage>
        <taxon>Bacteria</taxon>
        <taxon>Pseudomonadati</taxon>
        <taxon>Pseudomonadota</taxon>
        <taxon>Gammaproteobacteria</taxon>
        <taxon>Aeromonadales</taxon>
        <taxon>Aeromonadaceae</taxon>
        <taxon>Aeromonas</taxon>
    </lineage>
</organism>
<protein>
    <submittedName>
        <fullName evidence="1">Uncharacterized protein</fullName>
    </submittedName>
</protein>
<gene>
    <name evidence="1" type="ORF">IYQ_01112</name>
</gene>
<sequence length="74" mass="8244">MPATGVDATVDLDGDHVGGPREIEPPLAARVEYQFCGWFWEAYELGQHSLVQGVHLLRFLGLLHDPLGFWVLAE</sequence>
<keyword evidence="2" id="KW-1185">Reference proteome</keyword>
<name>A0ABN0E595_AERSS</name>
<reference evidence="1 2" key="1">
    <citation type="journal article" date="2012" name="Front. Microbiol.">
        <title>Draft Genome Sequence of the Virulent Strain 01-B526 of the Fish Pathogen Aeromonas salmonicida.</title>
        <authorList>
            <person name="Charette S.J."/>
            <person name="Brochu F."/>
            <person name="Boyle B."/>
            <person name="Filion G."/>
            <person name="Tanaka K.H."/>
            <person name="Derome N."/>
        </authorList>
    </citation>
    <scope>NUCLEOTIDE SEQUENCE [LARGE SCALE GENOMIC DNA]</scope>
    <source>
        <strain evidence="1 2">01-B526</strain>
    </source>
</reference>
<proteinExistence type="predicted"/>
<comment type="caution">
    <text evidence="1">The sequence shown here is derived from an EMBL/GenBank/DDBJ whole genome shotgun (WGS) entry which is preliminary data.</text>
</comment>
<dbReference type="EMBL" id="AGVO01000002">
    <property type="protein sequence ID" value="EHI54338.1"/>
    <property type="molecule type" value="Genomic_DNA"/>
</dbReference>